<organism evidence="4 5">
    <name type="scientific">Actinomadura madurae</name>
    <dbReference type="NCBI Taxonomy" id="1993"/>
    <lineage>
        <taxon>Bacteria</taxon>
        <taxon>Bacillati</taxon>
        <taxon>Actinomycetota</taxon>
        <taxon>Actinomycetes</taxon>
        <taxon>Streptosporangiales</taxon>
        <taxon>Thermomonosporaceae</taxon>
        <taxon>Actinomadura</taxon>
    </lineage>
</organism>
<protein>
    <submittedName>
        <fullName evidence="4">Flavin-dependent oxidoreductase, luciferase family (Includes alkanesulfonate monooxygenase SsuD and methylene tetrahydromethanopterin reductase)</fullName>
    </submittedName>
</protein>
<sequence length="335" mass="37089">MLKFGLAVMNDFPPGVVPADRVALLREQVRAARESGISSIWVLQHYLGGMPTLQPVPLLAALAADAGGMRLGTNMFILPLRHPVEVAEEFSTLDHLTGGRAVAGFGMGYRENEFASFGVSMQDRLGRYVEAVELIRRLWSGERTTFDGEHFRIDGERISLPPVQPGGPPIWVGAGPHRTGAQRAARLGDAWIVPPHVGPEELRTVLGHYRDERDRLGRGPSDLVVRRELVLDRDRERARAIGISARGALTRKYAEYNAPQKGDAYRHLRTEKAAEEVADASYLFTDPEGAIAALKALEADGLTYVILRAQWYDLGQEQVLRTLEILKNEVLPAFR</sequence>
<keyword evidence="1" id="KW-0560">Oxidoreductase</keyword>
<reference evidence="4 5" key="1">
    <citation type="submission" date="2016-10" db="EMBL/GenBank/DDBJ databases">
        <authorList>
            <person name="de Groot N.N."/>
        </authorList>
    </citation>
    <scope>NUCLEOTIDE SEQUENCE [LARGE SCALE GENOMIC DNA]</scope>
    <source>
        <strain evidence="4 5">DSM 43067</strain>
    </source>
</reference>
<dbReference type="EMBL" id="FOVH01000007">
    <property type="protein sequence ID" value="SFO54709.1"/>
    <property type="molecule type" value="Genomic_DNA"/>
</dbReference>
<dbReference type="RefSeq" id="WP_256255404.1">
    <property type="nucleotide sequence ID" value="NZ_FOVH01000007.1"/>
</dbReference>
<dbReference type="InterPro" id="IPR050766">
    <property type="entry name" value="Bact_Lucif_Oxidored"/>
</dbReference>
<keyword evidence="5" id="KW-1185">Reference proteome</keyword>
<dbReference type="InterPro" id="IPR036661">
    <property type="entry name" value="Luciferase-like_sf"/>
</dbReference>
<evidence type="ECO:0000259" key="3">
    <source>
        <dbReference type="Pfam" id="PF00296"/>
    </source>
</evidence>
<dbReference type="InterPro" id="IPR011251">
    <property type="entry name" value="Luciferase-like_dom"/>
</dbReference>
<accession>A0A1I5I2Z2</accession>
<evidence type="ECO:0000256" key="2">
    <source>
        <dbReference type="ARBA" id="ARBA00023033"/>
    </source>
</evidence>
<dbReference type="Proteomes" id="UP000183413">
    <property type="component" value="Unassembled WGS sequence"/>
</dbReference>
<dbReference type="GO" id="GO:0016705">
    <property type="term" value="F:oxidoreductase activity, acting on paired donors, with incorporation or reduction of molecular oxygen"/>
    <property type="evidence" value="ECO:0007669"/>
    <property type="project" value="InterPro"/>
</dbReference>
<dbReference type="PANTHER" id="PTHR30137">
    <property type="entry name" value="LUCIFERASE-LIKE MONOOXYGENASE"/>
    <property type="match status" value="1"/>
</dbReference>
<dbReference type="STRING" id="1993.SAMN04489713_10780"/>
<evidence type="ECO:0000313" key="5">
    <source>
        <dbReference type="Proteomes" id="UP000183413"/>
    </source>
</evidence>
<dbReference type="Pfam" id="PF00296">
    <property type="entry name" value="Bac_luciferase"/>
    <property type="match status" value="1"/>
</dbReference>
<dbReference type="GO" id="GO:0004497">
    <property type="term" value="F:monooxygenase activity"/>
    <property type="evidence" value="ECO:0007669"/>
    <property type="project" value="UniProtKB-KW"/>
</dbReference>
<dbReference type="SUPFAM" id="SSF51679">
    <property type="entry name" value="Bacterial luciferase-like"/>
    <property type="match status" value="1"/>
</dbReference>
<dbReference type="GO" id="GO:0005829">
    <property type="term" value="C:cytosol"/>
    <property type="evidence" value="ECO:0007669"/>
    <property type="project" value="TreeGrafter"/>
</dbReference>
<name>A0A1I5I2Z2_9ACTN</name>
<keyword evidence="2 4" id="KW-0503">Monooxygenase</keyword>
<feature type="domain" description="Luciferase-like" evidence="3">
    <location>
        <begin position="3"/>
        <end position="301"/>
    </location>
</feature>
<dbReference type="InParanoid" id="A0A1I5I2Z2"/>
<dbReference type="Gene3D" id="3.20.20.30">
    <property type="entry name" value="Luciferase-like domain"/>
    <property type="match status" value="1"/>
</dbReference>
<dbReference type="PANTHER" id="PTHR30137:SF8">
    <property type="entry name" value="BLR5498 PROTEIN"/>
    <property type="match status" value="1"/>
</dbReference>
<dbReference type="AlphaFoldDB" id="A0A1I5I2Z2"/>
<proteinExistence type="predicted"/>
<evidence type="ECO:0000256" key="1">
    <source>
        <dbReference type="ARBA" id="ARBA00023002"/>
    </source>
</evidence>
<dbReference type="eggNOG" id="COG2141">
    <property type="taxonomic scope" value="Bacteria"/>
</dbReference>
<evidence type="ECO:0000313" key="4">
    <source>
        <dbReference type="EMBL" id="SFO54709.1"/>
    </source>
</evidence>
<gene>
    <name evidence="4" type="ORF">SAMN04489713_10780</name>
</gene>